<dbReference type="AlphaFoldDB" id="A0A392Q4I9"/>
<evidence type="ECO:0000313" key="2">
    <source>
        <dbReference type="Proteomes" id="UP000265520"/>
    </source>
</evidence>
<name>A0A392Q4I9_9FABA</name>
<evidence type="ECO:0000313" key="1">
    <source>
        <dbReference type="EMBL" id="MCI18832.1"/>
    </source>
</evidence>
<keyword evidence="2" id="KW-1185">Reference proteome</keyword>
<protein>
    <submittedName>
        <fullName evidence="1">Mitochondrial-like-processing peptidase subunit alpha-like</fullName>
    </submittedName>
</protein>
<proteinExistence type="predicted"/>
<dbReference type="Proteomes" id="UP000265520">
    <property type="component" value="Unassembled WGS sequence"/>
</dbReference>
<sequence>MWHIPMGRVGNLGATRFATSSAVAAKVSSGGLFSWLTGERSSPLPPLDTPLSSVVLPEPLPDYVEPSKTKITTLSNGLK</sequence>
<dbReference type="EMBL" id="LXQA010112008">
    <property type="protein sequence ID" value="MCI18832.1"/>
    <property type="molecule type" value="Genomic_DNA"/>
</dbReference>
<reference evidence="1 2" key="1">
    <citation type="journal article" date="2018" name="Front. Plant Sci.">
        <title>Red Clover (Trifolium pratense) and Zigzag Clover (T. medium) - A Picture of Genomic Similarities and Differences.</title>
        <authorList>
            <person name="Dluhosova J."/>
            <person name="Istvanek J."/>
            <person name="Nedelnik J."/>
            <person name="Repkova J."/>
        </authorList>
    </citation>
    <scope>NUCLEOTIDE SEQUENCE [LARGE SCALE GENOMIC DNA]</scope>
    <source>
        <strain evidence="2">cv. 10/8</strain>
        <tissue evidence="1">Leaf</tissue>
    </source>
</reference>
<accession>A0A392Q4I9</accession>
<organism evidence="1 2">
    <name type="scientific">Trifolium medium</name>
    <dbReference type="NCBI Taxonomy" id="97028"/>
    <lineage>
        <taxon>Eukaryota</taxon>
        <taxon>Viridiplantae</taxon>
        <taxon>Streptophyta</taxon>
        <taxon>Embryophyta</taxon>
        <taxon>Tracheophyta</taxon>
        <taxon>Spermatophyta</taxon>
        <taxon>Magnoliopsida</taxon>
        <taxon>eudicotyledons</taxon>
        <taxon>Gunneridae</taxon>
        <taxon>Pentapetalae</taxon>
        <taxon>rosids</taxon>
        <taxon>fabids</taxon>
        <taxon>Fabales</taxon>
        <taxon>Fabaceae</taxon>
        <taxon>Papilionoideae</taxon>
        <taxon>50 kb inversion clade</taxon>
        <taxon>NPAAA clade</taxon>
        <taxon>Hologalegina</taxon>
        <taxon>IRL clade</taxon>
        <taxon>Trifolieae</taxon>
        <taxon>Trifolium</taxon>
    </lineage>
</organism>
<feature type="non-terminal residue" evidence="1">
    <location>
        <position position="79"/>
    </location>
</feature>
<comment type="caution">
    <text evidence="1">The sequence shown here is derived from an EMBL/GenBank/DDBJ whole genome shotgun (WGS) entry which is preliminary data.</text>
</comment>